<accession>A0A846QXS1</accession>
<gene>
    <name evidence="1" type="ORF">GGR42_001874</name>
</gene>
<keyword evidence="2" id="KW-1185">Reference proteome</keyword>
<evidence type="ECO:0000313" key="1">
    <source>
        <dbReference type="EMBL" id="NJB71412.1"/>
    </source>
</evidence>
<name>A0A846QXS1_9FLAO</name>
<organism evidence="1 2">
    <name type="scientific">Saonia flava</name>
    <dbReference type="NCBI Taxonomy" id="523696"/>
    <lineage>
        <taxon>Bacteria</taxon>
        <taxon>Pseudomonadati</taxon>
        <taxon>Bacteroidota</taxon>
        <taxon>Flavobacteriia</taxon>
        <taxon>Flavobacteriales</taxon>
        <taxon>Flavobacteriaceae</taxon>
        <taxon>Saonia</taxon>
    </lineage>
</organism>
<dbReference type="Proteomes" id="UP000590442">
    <property type="component" value="Unassembled WGS sequence"/>
</dbReference>
<reference evidence="1 2" key="1">
    <citation type="submission" date="2020-03" db="EMBL/GenBank/DDBJ databases">
        <title>Genomic Encyclopedia of Type Strains, Phase IV (KMG-IV): sequencing the most valuable type-strain genomes for metagenomic binning, comparative biology and taxonomic classification.</title>
        <authorList>
            <person name="Goeker M."/>
        </authorList>
    </citation>
    <scope>NUCLEOTIDE SEQUENCE [LARGE SCALE GENOMIC DNA]</scope>
    <source>
        <strain evidence="1 2">DSM 29762</strain>
    </source>
</reference>
<dbReference type="AlphaFoldDB" id="A0A846QXS1"/>
<dbReference type="PROSITE" id="PS51257">
    <property type="entry name" value="PROKAR_LIPOPROTEIN"/>
    <property type="match status" value="1"/>
</dbReference>
<dbReference type="RefSeq" id="WP_167963164.1">
    <property type="nucleotide sequence ID" value="NZ_JAATJJ010000001.1"/>
</dbReference>
<sequence>MGKFYHFPYRYVLFYMLFLVAGCSAPKSNYSKAYNEEWKKIIKSQAWYDALEPSDAMVSLDSSEPFLDVSNTGYGKTEYVSIIKSDNIFSEKYNSLVVRAYHKILTEAQKADDRLQQEYDRLNREKHDPINRSNRDFKKLLELVNKKYTAHREMLEGLKAWNIFSENRTGDLESFKEENSQEIYRRYKKEDTDDSMIAFLVYQLADLYHFED</sequence>
<evidence type="ECO:0000313" key="2">
    <source>
        <dbReference type="Proteomes" id="UP000590442"/>
    </source>
</evidence>
<dbReference type="EMBL" id="JAATJJ010000001">
    <property type="protein sequence ID" value="NJB71412.1"/>
    <property type="molecule type" value="Genomic_DNA"/>
</dbReference>
<comment type="caution">
    <text evidence="1">The sequence shown here is derived from an EMBL/GenBank/DDBJ whole genome shotgun (WGS) entry which is preliminary data.</text>
</comment>
<proteinExistence type="predicted"/>
<protein>
    <submittedName>
        <fullName evidence="1">Uncharacterized protein</fullName>
    </submittedName>
</protein>